<dbReference type="InterPro" id="IPR035952">
    <property type="entry name" value="Rhomboid-like_sf"/>
</dbReference>
<protein>
    <submittedName>
        <fullName evidence="9">Rhomboid family intramembrane serine protease</fullName>
        <ecNumber evidence="9">3.4.21.-</ecNumber>
    </submittedName>
</protein>
<dbReference type="RefSeq" id="WP_348028897.1">
    <property type="nucleotide sequence ID" value="NZ_CP129113.1"/>
</dbReference>
<dbReference type="PANTHER" id="PTHR43731:SF14">
    <property type="entry name" value="PRESENILIN-ASSOCIATED RHOMBOID-LIKE PROTEIN, MITOCHONDRIAL"/>
    <property type="match status" value="1"/>
</dbReference>
<gene>
    <name evidence="9" type="ORF">QR721_02570</name>
</gene>
<keyword evidence="10" id="KW-1185">Reference proteome</keyword>
<evidence type="ECO:0000256" key="6">
    <source>
        <dbReference type="ARBA" id="ARBA00023136"/>
    </source>
</evidence>
<dbReference type="Proteomes" id="UP001180087">
    <property type="component" value="Chromosome"/>
</dbReference>
<dbReference type="InterPro" id="IPR050925">
    <property type="entry name" value="Rhomboid_protease_S54"/>
</dbReference>
<name>A0ABY9KW86_9BACI</name>
<proteinExistence type="inferred from homology"/>
<feature type="transmembrane region" description="Helical" evidence="7">
    <location>
        <begin position="122"/>
        <end position="144"/>
    </location>
</feature>
<feature type="transmembrane region" description="Helical" evidence="7">
    <location>
        <begin position="12"/>
        <end position="39"/>
    </location>
</feature>
<dbReference type="InterPro" id="IPR022764">
    <property type="entry name" value="Peptidase_S54_rhomboid_dom"/>
</dbReference>
<feature type="transmembrane region" description="Helical" evidence="7">
    <location>
        <begin position="59"/>
        <end position="86"/>
    </location>
</feature>
<keyword evidence="6 7" id="KW-0472">Membrane</keyword>
<feature type="transmembrane region" description="Helical" evidence="7">
    <location>
        <begin position="156"/>
        <end position="174"/>
    </location>
</feature>
<feature type="transmembrane region" description="Helical" evidence="7">
    <location>
        <begin position="98"/>
        <end position="116"/>
    </location>
</feature>
<comment type="subcellular location">
    <subcellularLocation>
        <location evidence="1">Membrane</location>
        <topology evidence="1">Multi-pass membrane protein</topology>
    </subcellularLocation>
</comment>
<evidence type="ECO:0000256" key="3">
    <source>
        <dbReference type="ARBA" id="ARBA00022692"/>
    </source>
</evidence>
<keyword evidence="3 7" id="KW-0812">Transmembrane</keyword>
<evidence type="ECO:0000313" key="10">
    <source>
        <dbReference type="Proteomes" id="UP001180087"/>
    </source>
</evidence>
<dbReference type="GO" id="GO:0008233">
    <property type="term" value="F:peptidase activity"/>
    <property type="evidence" value="ECO:0007669"/>
    <property type="project" value="UniProtKB-KW"/>
</dbReference>
<evidence type="ECO:0000256" key="7">
    <source>
        <dbReference type="SAM" id="Phobius"/>
    </source>
</evidence>
<evidence type="ECO:0000259" key="8">
    <source>
        <dbReference type="Pfam" id="PF01694"/>
    </source>
</evidence>
<dbReference type="PANTHER" id="PTHR43731">
    <property type="entry name" value="RHOMBOID PROTEASE"/>
    <property type="match status" value="1"/>
</dbReference>
<dbReference type="EMBL" id="CP129113">
    <property type="protein sequence ID" value="WLV25146.1"/>
    <property type="molecule type" value="Genomic_DNA"/>
</dbReference>
<evidence type="ECO:0000313" key="9">
    <source>
        <dbReference type="EMBL" id="WLV25146.1"/>
    </source>
</evidence>
<organism evidence="9 10">
    <name type="scientific">Aciduricibacillus chroicocephali</name>
    <dbReference type="NCBI Taxonomy" id="3054939"/>
    <lineage>
        <taxon>Bacteria</taxon>
        <taxon>Bacillati</taxon>
        <taxon>Bacillota</taxon>
        <taxon>Bacilli</taxon>
        <taxon>Bacillales</taxon>
        <taxon>Bacillaceae</taxon>
        <taxon>Aciduricibacillus</taxon>
    </lineage>
</organism>
<comment type="similarity">
    <text evidence="2">Belongs to the peptidase S54 family.</text>
</comment>
<evidence type="ECO:0000256" key="2">
    <source>
        <dbReference type="ARBA" id="ARBA00009045"/>
    </source>
</evidence>
<dbReference type="Gene3D" id="1.20.1540.10">
    <property type="entry name" value="Rhomboid-like"/>
    <property type="match status" value="1"/>
</dbReference>
<feature type="domain" description="Peptidase S54 rhomboid" evidence="8">
    <location>
        <begin position="57"/>
        <end position="195"/>
    </location>
</feature>
<evidence type="ECO:0000256" key="5">
    <source>
        <dbReference type="ARBA" id="ARBA00022989"/>
    </source>
</evidence>
<feature type="transmembrane region" description="Helical" evidence="7">
    <location>
        <begin position="235"/>
        <end position="251"/>
    </location>
</feature>
<dbReference type="EC" id="3.4.21.-" evidence="9"/>
<sequence>MFIRNERSIKEFVRLYPAVSALVGIYLILWLMSVLHLPIYNQIYYWGVGQNLAIHEGNYWRLFTSTFLHAGLSHVAFNSFSLVLFGPALERMIGRTKFLLIYLGAGIIGNLGSYLLAPEATFLHLGASGAIYGLFGVYIYMILFRKQMIDHGSAQIVWVFFILGVAMTFIQTGIHMQAHLFGAIGGFALSPLFLQRIRPFYQHRQSNRYGDVVEVQYAEKEHNAYRHGKQDNNRILWIVIAVLLVIILFSWM</sequence>
<keyword evidence="4 9" id="KW-0378">Hydrolase</keyword>
<evidence type="ECO:0000256" key="1">
    <source>
        <dbReference type="ARBA" id="ARBA00004141"/>
    </source>
</evidence>
<keyword evidence="9" id="KW-0645">Protease</keyword>
<keyword evidence="5 7" id="KW-1133">Transmembrane helix</keyword>
<dbReference type="SUPFAM" id="SSF144091">
    <property type="entry name" value="Rhomboid-like"/>
    <property type="match status" value="1"/>
</dbReference>
<dbReference type="GO" id="GO:0006508">
    <property type="term" value="P:proteolysis"/>
    <property type="evidence" value="ECO:0007669"/>
    <property type="project" value="UniProtKB-KW"/>
</dbReference>
<dbReference type="Pfam" id="PF01694">
    <property type="entry name" value="Rhomboid"/>
    <property type="match status" value="1"/>
</dbReference>
<accession>A0ABY9KW86</accession>
<feature type="transmembrane region" description="Helical" evidence="7">
    <location>
        <begin position="180"/>
        <end position="197"/>
    </location>
</feature>
<reference evidence="9" key="1">
    <citation type="submission" date="2023-06" db="EMBL/GenBank/DDBJ databases">
        <title>A Treasure from Seagulls: Isolation and Description of Aciduricobacillus qingdaonensis gen. nov., sp. nov., a Rare Obligately Uric Acid-utilizing Member in the Family Bacillaceae.</title>
        <authorList>
            <person name="Liu W."/>
            <person name="Wang B."/>
        </authorList>
    </citation>
    <scope>NUCLEOTIDE SEQUENCE</scope>
    <source>
        <strain evidence="9">44XB</strain>
    </source>
</reference>
<evidence type="ECO:0000256" key="4">
    <source>
        <dbReference type="ARBA" id="ARBA00022801"/>
    </source>
</evidence>